<dbReference type="InterPro" id="IPR036397">
    <property type="entry name" value="RNaseH_sf"/>
</dbReference>
<dbReference type="Proteomes" id="UP001234989">
    <property type="component" value="Chromosome 6"/>
</dbReference>
<dbReference type="GO" id="GO:0003676">
    <property type="term" value="F:nucleic acid binding"/>
    <property type="evidence" value="ECO:0007669"/>
    <property type="project" value="InterPro"/>
</dbReference>
<dbReference type="PANTHER" id="PTHR37984:SF5">
    <property type="entry name" value="PROTEIN NYNRIN-LIKE"/>
    <property type="match status" value="1"/>
</dbReference>
<dbReference type="EMBL" id="CP133617">
    <property type="protein sequence ID" value="WMV32703.1"/>
    <property type="molecule type" value="Genomic_DNA"/>
</dbReference>
<accession>A0AAF0R240</accession>
<dbReference type="GO" id="GO:0015074">
    <property type="term" value="P:DNA integration"/>
    <property type="evidence" value="ECO:0007669"/>
    <property type="project" value="InterPro"/>
</dbReference>
<gene>
    <name evidence="2" type="ORF">MTR67_026088</name>
</gene>
<protein>
    <recommendedName>
        <fullName evidence="1">Integrase catalytic domain-containing protein</fullName>
    </recommendedName>
</protein>
<dbReference type="AlphaFoldDB" id="A0AAF0R240"/>
<dbReference type="InterPro" id="IPR050951">
    <property type="entry name" value="Retrovirus_Pol_polyprotein"/>
</dbReference>
<evidence type="ECO:0000313" key="3">
    <source>
        <dbReference type="Proteomes" id="UP001234989"/>
    </source>
</evidence>
<organism evidence="2 3">
    <name type="scientific">Solanum verrucosum</name>
    <dbReference type="NCBI Taxonomy" id="315347"/>
    <lineage>
        <taxon>Eukaryota</taxon>
        <taxon>Viridiplantae</taxon>
        <taxon>Streptophyta</taxon>
        <taxon>Embryophyta</taxon>
        <taxon>Tracheophyta</taxon>
        <taxon>Spermatophyta</taxon>
        <taxon>Magnoliopsida</taxon>
        <taxon>eudicotyledons</taxon>
        <taxon>Gunneridae</taxon>
        <taxon>Pentapetalae</taxon>
        <taxon>asterids</taxon>
        <taxon>lamiids</taxon>
        <taxon>Solanales</taxon>
        <taxon>Solanaceae</taxon>
        <taxon>Solanoideae</taxon>
        <taxon>Solaneae</taxon>
        <taxon>Solanum</taxon>
    </lineage>
</organism>
<evidence type="ECO:0000313" key="2">
    <source>
        <dbReference type="EMBL" id="WMV32703.1"/>
    </source>
</evidence>
<dbReference type="PANTHER" id="PTHR37984">
    <property type="entry name" value="PROTEIN CBG26694"/>
    <property type="match status" value="1"/>
</dbReference>
<dbReference type="PROSITE" id="PS50994">
    <property type="entry name" value="INTEGRASE"/>
    <property type="match status" value="1"/>
</dbReference>
<feature type="domain" description="Integrase catalytic" evidence="1">
    <location>
        <begin position="4"/>
        <end position="142"/>
    </location>
</feature>
<keyword evidence="3" id="KW-1185">Reference proteome</keyword>
<name>A0AAF0R240_SOLVR</name>
<dbReference type="InterPro" id="IPR001584">
    <property type="entry name" value="Integrase_cat-core"/>
</dbReference>
<dbReference type="SUPFAM" id="SSF53098">
    <property type="entry name" value="Ribonuclease H-like"/>
    <property type="match status" value="1"/>
</dbReference>
<evidence type="ECO:0000259" key="1">
    <source>
        <dbReference type="PROSITE" id="PS50994"/>
    </source>
</evidence>
<reference evidence="2" key="1">
    <citation type="submission" date="2023-08" db="EMBL/GenBank/DDBJ databases">
        <title>A de novo genome assembly of Solanum verrucosum Schlechtendal, a Mexican diploid species geographically isolated from the other diploid A-genome species in potato relatives.</title>
        <authorList>
            <person name="Hosaka K."/>
        </authorList>
    </citation>
    <scope>NUCLEOTIDE SEQUENCE</scope>
    <source>
        <tissue evidence="2">Young leaves</tissue>
    </source>
</reference>
<dbReference type="InterPro" id="IPR012337">
    <property type="entry name" value="RNaseH-like_sf"/>
</dbReference>
<dbReference type="Gene3D" id="3.30.420.10">
    <property type="entry name" value="Ribonuclease H-like superfamily/Ribonuclease H"/>
    <property type="match status" value="1"/>
</dbReference>
<proteinExistence type="predicted"/>
<sequence length="142" mass="16595">MLLLGYTPGHDNMEVGRFEYRLHYRFTPHSSSVYSIWVTVDQMMKSTHFLPIKTLFFAGVYAMFYIKEIVRLRGVPFSIVSDRCTQYTSQFRKSFQKGLGTQVKLSMNFHHQSDGQAERTIQTLKYMFRACGSNFKGNLDDH</sequence>